<evidence type="ECO:0000313" key="3">
    <source>
        <dbReference type="Proteomes" id="UP001186104"/>
    </source>
</evidence>
<comment type="caution">
    <text evidence="2">The sequence shown here is derived from an EMBL/GenBank/DDBJ whole genome shotgun (WGS) entry which is preliminary data.</text>
</comment>
<keyword evidence="3" id="KW-1185">Reference proteome</keyword>
<dbReference type="RefSeq" id="WP_317534157.1">
    <property type="nucleotide sequence ID" value="NZ_JAWLKF010000018.1"/>
</dbReference>
<sequence length="255" mass="28429">MKLSDLPLSHRRSTRDRSMSSVPTGVPEPSIETARLSAELLTAVGTVSIPTRWDRLRAIITGYRDGRHGLLPDPDCGHTQHTARIANEFGSTVDSERLTLSRVLSAIDELTGRLTVEATQRRASVQSAEEQTLTAREPNALVAKDLDERRRVRDLAARQARQQSSIAAERTRLDVIERDLAALGVLRAYQIETAEHRIDRARVTRQQIVDVYWRWFVRTHPEESAVRAGYPIPSAARPAVTSAALDHRCSTSKGL</sequence>
<dbReference type="EMBL" id="JAWLKF010000018">
    <property type="protein sequence ID" value="MDV6305352.1"/>
    <property type="molecule type" value="Genomic_DNA"/>
</dbReference>
<protein>
    <submittedName>
        <fullName evidence="2">Uncharacterized protein</fullName>
    </submittedName>
</protein>
<reference evidence="2 3" key="1">
    <citation type="submission" date="2023-10" db="EMBL/GenBank/DDBJ databases">
        <title>Development of a sustainable strategy for remediation of hydrocarbon-contaminated territories based on the waste exchange concept.</title>
        <authorList>
            <person name="Krivoruchko A."/>
        </authorList>
    </citation>
    <scope>NUCLEOTIDE SEQUENCE [LARGE SCALE GENOMIC DNA]</scope>
    <source>
        <strain evidence="2 3">IEGM 1327</strain>
    </source>
</reference>
<organism evidence="2 3">
    <name type="scientific">Rhodococcus cerastii</name>
    <dbReference type="NCBI Taxonomy" id="908616"/>
    <lineage>
        <taxon>Bacteria</taxon>
        <taxon>Bacillati</taxon>
        <taxon>Actinomycetota</taxon>
        <taxon>Actinomycetes</taxon>
        <taxon>Mycobacteriales</taxon>
        <taxon>Nocardiaceae</taxon>
        <taxon>Rhodococcus</taxon>
    </lineage>
</organism>
<evidence type="ECO:0000313" key="2">
    <source>
        <dbReference type="EMBL" id="MDV6305352.1"/>
    </source>
</evidence>
<proteinExistence type="predicted"/>
<gene>
    <name evidence="2" type="ORF">R3P93_22535</name>
</gene>
<feature type="region of interest" description="Disordered" evidence="1">
    <location>
        <begin position="1"/>
        <end position="29"/>
    </location>
</feature>
<name>A0ABU4D6J7_9NOCA</name>
<dbReference type="Proteomes" id="UP001186104">
    <property type="component" value="Unassembled WGS sequence"/>
</dbReference>
<evidence type="ECO:0000256" key="1">
    <source>
        <dbReference type="SAM" id="MobiDB-lite"/>
    </source>
</evidence>
<accession>A0ABU4D6J7</accession>